<proteinExistence type="predicted"/>
<evidence type="ECO:0000313" key="2">
    <source>
        <dbReference type="EMBL" id="KAH0821645.1"/>
    </source>
</evidence>
<accession>A0A8J6LH05</accession>
<dbReference type="Proteomes" id="UP000719412">
    <property type="component" value="Unassembled WGS sequence"/>
</dbReference>
<protein>
    <submittedName>
        <fullName evidence="2">Uncharacterized protein</fullName>
    </submittedName>
</protein>
<dbReference type="EMBL" id="JABDTM020006980">
    <property type="protein sequence ID" value="KAH0821645.1"/>
    <property type="molecule type" value="Genomic_DNA"/>
</dbReference>
<feature type="compositionally biased region" description="Basic residues" evidence="1">
    <location>
        <begin position="8"/>
        <end position="33"/>
    </location>
</feature>
<evidence type="ECO:0000256" key="1">
    <source>
        <dbReference type="SAM" id="MobiDB-lite"/>
    </source>
</evidence>
<evidence type="ECO:0000313" key="3">
    <source>
        <dbReference type="Proteomes" id="UP000719412"/>
    </source>
</evidence>
<feature type="region of interest" description="Disordered" evidence="1">
    <location>
        <begin position="1"/>
        <end position="54"/>
    </location>
</feature>
<gene>
    <name evidence="2" type="ORF">GEV33_001146</name>
</gene>
<name>A0A8J6LH05_TENMO</name>
<sequence length="165" mass="19060">MRIDLKQGARKKKKKRKKKRKNKRKRKKKKKRKKEEEEEEEEGEEEEKEDGGFKPPDIFGFPALKYSPLPGIFQTSCFLTLTPAHSFQNKDGQFVNVYNVPATNSEMDIRPMCLNSNNLESKTNRETLTAVSCACCFGCISTKPEKILLPKILKSQYLCDQRPEA</sequence>
<reference evidence="2" key="2">
    <citation type="submission" date="2021-08" db="EMBL/GenBank/DDBJ databases">
        <authorList>
            <person name="Eriksson T."/>
        </authorList>
    </citation>
    <scope>NUCLEOTIDE SEQUENCE</scope>
    <source>
        <strain evidence="2">Stoneville</strain>
        <tissue evidence="2">Whole head</tissue>
    </source>
</reference>
<comment type="caution">
    <text evidence="2">The sequence shown here is derived from an EMBL/GenBank/DDBJ whole genome shotgun (WGS) entry which is preliminary data.</text>
</comment>
<dbReference type="AlphaFoldDB" id="A0A8J6LH05"/>
<reference evidence="2" key="1">
    <citation type="journal article" date="2020" name="J Insects Food Feed">
        <title>The yellow mealworm (Tenebrio molitor) genome: a resource for the emerging insects as food and feed industry.</title>
        <authorList>
            <person name="Eriksson T."/>
            <person name="Andere A."/>
            <person name="Kelstrup H."/>
            <person name="Emery V."/>
            <person name="Picard C."/>
        </authorList>
    </citation>
    <scope>NUCLEOTIDE SEQUENCE</scope>
    <source>
        <strain evidence="2">Stoneville</strain>
        <tissue evidence="2">Whole head</tissue>
    </source>
</reference>
<organism evidence="2 3">
    <name type="scientific">Tenebrio molitor</name>
    <name type="common">Yellow mealworm beetle</name>
    <dbReference type="NCBI Taxonomy" id="7067"/>
    <lineage>
        <taxon>Eukaryota</taxon>
        <taxon>Metazoa</taxon>
        <taxon>Ecdysozoa</taxon>
        <taxon>Arthropoda</taxon>
        <taxon>Hexapoda</taxon>
        <taxon>Insecta</taxon>
        <taxon>Pterygota</taxon>
        <taxon>Neoptera</taxon>
        <taxon>Endopterygota</taxon>
        <taxon>Coleoptera</taxon>
        <taxon>Polyphaga</taxon>
        <taxon>Cucujiformia</taxon>
        <taxon>Tenebrionidae</taxon>
        <taxon>Tenebrio</taxon>
    </lineage>
</organism>
<feature type="compositionally biased region" description="Acidic residues" evidence="1">
    <location>
        <begin position="36"/>
        <end position="49"/>
    </location>
</feature>
<keyword evidence="3" id="KW-1185">Reference proteome</keyword>